<evidence type="ECO:0000313" key="3">
    <source>
        <dbReference type="Proteomes" id="UP001374893"/>
    </source>
</evidence>
<keyword evidence="1" id="KW-0472">Membrane</keyword>
<dbReference type="InterPro" id="IPR008930">
    <property type="entry name" value="Terpenoid_cyclase/PrenylTrfase"/>
</dbReference>
<keyword evidence="1" id="KW-1133">Transmembrane helix</keyword>
<sequence>MVNGAAFAETRGAGSFRKSIATGMGPAAPCLQPRFAMSLHAQLSPEARAALERQQRSSKAASLVIAILCTTLLALVMGFVLMPAFEKATPWPQAQYVYPETDEPIDEPRVKVSSTKPASPSAASANLLHVEASGPVAIPVPDNPVDSEAPFGTGDGFGTGFDDGMDDGAGPGGWTRLEPDFRKRCSKEDRIAQLQQGGGTAEIDERVIRALRFLKSTQAADGGWGTSNREAMTGLAVLAYLGHCETALSEEFGDSCLRGITFLTDKGMKGNGRLVENAADKHWPYQQAIATYALAESESIHHALGIDIPGLRGTVQKAGQLIIDSQHKSGGWDYGYDESSSRGGDLSITGWHVQALKACKLTKIDFRNLEGCARKALDYVEARQGSDGGFGYTGTAPVGNAGYCTLTGVGMLSLQMWDKGSRASVRKGAKYALAKMPFEWDSADCDLYGHYYLAQAMFQRGGTDWEKYQPMFRDALMDHQNADGSWPVPGGGNKPAAAGALYAENNANGLHYRTALATLMLEVYYRYLPTGK</sequence>
<evidence type="ECO:0008006" key="4">
    <source>
        <dbReference type="Google" id="ProtNLM"/>
    </source>
</evidence>
<proteinExistence type="predicted"/>
<accession>A0ABN6H0A8</accession>
<dbReference type="Proteomes" id="UP001374893">
    <property type="component" value="Chromosome"/>
</dbReference>
<evidence type="ECO:0000256" key="1">
    <source>
        <dbReference type="SAM" id="Phobius"/>
    </source>
</evidence>
<gene>
    <name evidence="2" type="ORF">HAHE_08280</name>
</gene>
<organism evidence="2 3">
    <name type="scientific">Haloferula helveola</name>
    <dbReference type="NCBI Taxonomy" id="490095"/>
    <lineage>
        <taxon>Bacteria</taxon>
        <taxon>Pseudomonadati</taxon>
        <taxon>Verrucomicrobiota</taxon>
        <taxon>Verrucomicrobiia</taxon>
        <taxon>Verrucomicrobiales</taxon>
        <taxon>Verrucomicrobiaceae</taxon>
        <taxon>Haloferula</taxon>
    </lineage>
</organism>
<dbReference type="EMBL" id="AP024702">
    <property type="protein sequence ID" value="BCX46920.1"/>
    <property type="molecule type" value="Genomic_DNA"/>
</dbReference>
<dbReference type="Gene3D" id="1.50.10.20">
    <property type="match status" value="2"/>
</dbReference>
<name>A0ABN6H0A8_9BACT</name>
<keyword evidence="1" id="KW-0812">Transmembrane</keyword>
<evidence type="ECO:0000313" key="2">
    <source>
        <dbReference type="EMBL" id="BCX46920.1"/>
    </source>
</evidence>
<feature type="transmembrane region" description="Helical" evidence="1">
    <location>
        <begin position="63"/>
        <end position="85"/>
    </location>
</feature>
<protein>
    <recommendedName>
        <fullName evidence="4">Squalene cyclase C-terminal domain-containing protein</fullName>
    </recommendedName>
</protein>
<keyword evidence="3" id="KW-1185">Reference proteome</keyword>
<reference evidence="2 3" key="1">
    <citation type="submission" date="2021-06" db="EMBL/GenBank/DDBJ databases">
        <title>Complete genome of Haloferula helveola possessing various polysaccharide degrading enzymes.</title>
        <authorList>
            <person name="Takami H."/>
            <person name="Huang C."/>
            <person name="Hamasaki K."/>
        </authorList>
    </citation>
    <scope>NUCLEOTIDE SEQUENCE [LARGE SCALE GENOMIC DNA]</scope>
    <source>
        <strain evidence="2 3">CN-1</strain>
    </source>
</reference>
<dbReference type="SUPFAM" id="SSF48239">
    <property type="entry name" value="Terpenoid cyclases/Protein prenyltransferases"/>
    <property type="match status" value="1"/>
</dbReference>